<evidence type="ECO:0000313" key="9">
    <source>
        <dbReference type="EMBL" id="KIY02990.1"/>
    </source>
</evidence>
<dbReference type="GO" id="GO:0000981">
    <property type="term" value="F:DNA-binding transcription factor activity, RNA polymerase II-specific"/>
    <property type="evidence" value="ECO:0007669"/>
    <property type="project" value="InterPro"/>
</dbReference>
<protein>
    <recommendedName>
        <fullName evidence="8">Zn(2)-C6 fungal-type domain-containing protein</fullName>
    </recommendedName>
</protein>
<keyword evidence="10" id="KW-1185">Reference proteome</keyword>
<evidence type="ECO:0000256" key="6">
    <source>
        <dbReference type="ARBA" id="ARBA00023163"/>
    </source>
</evidence>
<evidence type="ECO:0000256" key="3">
    <source>
        <dbReference type="ARBA" id="ARBA00022833"/>
    </source>
</evidence>
<dbReference type="AlphaFoldDB" id="A0A0D2KHS7"/>
<keyword evidence="5" id="KW-0238">DNA-binding</keyword>
<dbReference type="SUPFAM" id="SSF57701">
    <property type="entry name" value="Zn2/Cys6 DNA-binding domain"/>
    <property type="match status" value="1"/>
</dbReference>
<reference evidence="9 10" key="1">
    <citation type="submission" date="2015-01" db="EMBL/GenBank/DDBJ databases">
        <title>The Genome Sequence of Fonsecaea multimorphosa CBS 102226.</title>
        <authorList>
            <consortium name="The Broad Institute Genomics Platform"/>
            <person name="Cuomo C."/>
            <person name="de Hoog S."/>
            <person name="Gorbushina A."/>
            <person name="Stielow B."/>
            <person name="Teixiera M."/>
            <person name="Abouelleil A."/>
            <person name="Chapman S.B."/>
            <person name="Priest M."/>
            <person name="Young S.K."/>
            <person name="Wortman J."/>
            <person name="Nusbaum C."/>
            <person name="Birren B."/>
        </authorList>
    </citation>
    <scope>NUCLEOTIDE SEQUENCE [LARGE SCALE GENOMIC DNA]</scope>
    <source>
        <strain evidence="9 10">CBS 102226</strain>
    </source>
</reference>
<dbReference type="SMART" id="SM00906">
    <property type="entry name" value="Fungal_trans"/>
    <property type="match status" value="1"/>
</dbReference>
<evidence type="ECO:0000259" key="8">
    <source>
        <dbReference type="PROSITE" id="PS50048"/>
    </source>
</evidence>
<accession>A0A0D2KHS7</accession>
<dbReference type="GO" id="GO:0043565">
    <property type="term" value="F:sequence-specific DNA binding"/>
    <property type="evidence" value="ECO:0007669"/>
    <property type="project" value="TreeGrafter"/>
</dbReference>
<dbReference type="CDD" id="cd00067">
    <property type="entry name" value="GAL4"/>
    <property type="match status" value="1"/>
</dbReference>
<name>A0A0D2KHS7_9EURO</name>
<dbReference type="PANTHER" id="PTHR47782">
    <property type="entry name" value="ZN(II)2CYS6 TRANSCRIPTION FACTOR (EUROFUNG)-RELATED"/>
    <property type="match status" value="1"/>
</dbReference>
<keyword evidence="6" id="KW-0804">Transcription</keyword>
<dbReference type="SMART" id="SM00066">
    <property type="entry name" value="GAL4"/>
    <property type="match status" value="1"/>
</dbReference>
<keyword evidence="3" id="KW-0862">Zinc</keyword>
<gene>
    <name evidence="9" type="ORF">Z520_01456</name>
</gene>
<dbReference type="GeneID" id="27707202"/>
<dbReference type="InterPro" id="IPR001138">
    <property type="entry name" value="Zn2Cys6_DnaBD"/>
</dbReference>
<evidence type="ECO:0000256" key="2">
    <source>
        <dbReference type="ARBA" id="ARBA00022723"/>
    </source>
</evidence>
<dbReference type="InterPro" id="IPR036864">
    <property type="entry name" value="Zn2-C6_fun-type_DNA-bd_sf"/>
</dbReference>
<dbReference type="GO" id="GO:0008270">
    <property type="term" value="F:zinc ion binding"/>
    <property type="evidence" value="ECO:0007669"/>
    <property type="project" value="InterPro"/>
</dbReference>
<dbReference type="GO" id="GO:0045944">
    <property type="term" value="P:positive regulation of transcription by RNA polymerase II"/>
    <property type="evidence" value="ECO:0007669"/>
    <property type="project" value="TreeGrafter"/>
</dbReference>
<dbReference type="VEuPathDB" id="FungiDB:Z520_01456"/>
<dbReference type="EMBL" id="KN848063">
    <property type="protein sequence ID" value="KIY02990.1"/>
    <property type="molecule type" value="Genomic_DNA"/>
</dbReference>
<keyword evidence="7" id="KW-0539">Nucleus</keyword>
<evidence type="ECO:0000256" key="7">
    <source>
        <dbReference type="ARBA" id="ARBA00023242"/>
    </source>
</evidence>
<dbReference type="OrthoDB" id="25921at2759"/>
<dbReference type="GO" id="GO:0006351">
    <property type="term" value="P:DNA-templated transcription"/>
    <property type="evidence" value="ECO:0007669"/>
    <property type="project" value="InterPro"/>
</dbReference>
<evidence type="ECO:0000256" key="1">
    <source>
        <dbReference type="ARBA" id="ARBA00004123"/>
    </source>
</evidence>
<dbReference type="RefSeq" id="XP_016637112.1">
    <property type="nucleotide sequence ID" value="XM_016771973.1"/>
</dbReference>
<evidence type="ECO:0000256" key="5">
    <source>
        <dbReference type="ARBA" id="ARBA00023125"/>
    </source>
</evidence>
<dbReference type="CDD" id="cd12148">
    <property type="entry name" value="fungal_TF_MHR"/>
    <property type="match status" value="1"/>
</dbReference>
<evidence type="ECO:0000313" key="10">
    <source>
        <dbReference type="Proteomes" id="UP000053411"/>
    </source>
</evidence>
<dbReference type="Pfam" id="PF04082">
    <property type="entry name" value="Fungal_trans"/>
    <property type="match status" value="1"/>
</dbReference>
<dbReference type="Gene3D" id="4.10.240.10">
    <property type="entry name" value="Zn(2)-C6 fungal-type DNA-binding domain"/>
    <property type="match status" value="1"/>
</dbReference>
<proteinExistence type="predicted"/>
<sequence length="633" mass="70558">MGTIDIPDEIQSALQSLPACHRCHRLRKKCDSQLPACRLCEKAKVECSVYDHILQRSVPRKYIRSLVSRLDGLKEVHTSLIPPAKLVEPDKGNTGCPALASQGSTSASSSIRETFLPAGSETNSDYLFTLPTASGTMSRFYGSSSIFSLTVEVLTEARARSLYTPSPALESVSPTDESFGALTDFHGLSADRNLKKMVPSLLTWYLSSIGVVYPFVDQELLKIDMTAYFELRSCPGFDAGKLQGKPAYQYFRVTIMCAIACASKMRHQRSLLAHADAFYHEALKLVEAVTYEVSVDSLEALLFLGIYCLFFPRKGNIWKLLDFACRLSIQLNYHVENHASLELGREGVARRDIFWTLYSIERLLGQYYGRPSDLPGSIISTAHPSTFPSHDLNQGDNDAAIQTFCARHVSRLMYLRGELYTDMYLRPDLRGPIRSLDWFINKYFELHQWFQEVEPFKHSVGCGTLTCSVAFHSAVVFLFQPLILRALSGPSSGVSTEGVESEPVPSESFYSACELIRIHDSILRAPENSNLGTYPLTFLSAYSIWSAAMTLMAHALLTLDGRVETLCHLSDVFTSVRTEKLPYGSNDIFGLSSMCLVLLGWCGEQWPGMAGMTDAYRRLSQQVLPLLLQNGHV</sequence>
<keyword evidence="4" id="KW-0805">Transcription regulation</keyword>
<dbReference type="InterPro" id="IPR007219">
    <property type="entry name" value="XnlR_reg_dom"/>
</dbReference>
<dbReference type="PANTHER" id="PTHR47782:SF12">
    <property type="entry name" value="ZN(II)2CYS6 TRANSCRIPTION FACTOR (EUROFUNG)"/>
    <property type="match status" value="1"/>
</dbReference>
<dbReference type="STRING" id="1442371.A0A0D2KHS7"/>
<dbReference type="PROSITE" id="PS00463">
    <property type="entry name" value="ZN2_CY6_FUNGAL_1"/>
    <property type="match status" value="1"/>
</dbReference>
<dbReference type="PROSITE" id="PS50048">
    <property type="entry name" value="ZN2_CY6_FUNGAL_2"/>
    <property type="match status" value="1"/>
</dbReference>
<organism evidence="9 10">
    <name type="scientific">Fonsecaea multimorphosa CBS 102226</name>
    <dbReference type="NCBI Taxonomy" id="1442371"/>
    <lineage>
        <taxon>Eukaryota</taxon>
        <taxon>Fungi</taxon>
        <taxon>Dikarya</taxon>
        <taxon>Ascomycota</taxon>
        <taxon>Pezizomycotina</taxon>
        <taxon>Eurotiomycetes</taxon>
        <taxon>Chaetothyriomycetidae</taxon>
        <taxon>Chaetothyriales</taxon>
        <taxon>Herpotrichiellaceae</taxon>
        <taxon>Fonsecaea</taxon>
    </lineage>
</organism>
<feature type="domain" description="Zn(2)-C6 fungal-type" evidence="8">
    <location>
        <begin position="19"/>
        <end position="49"/>
    </location>
</feature>
<dbReference type="Pfam" id="PF00172">
    <property type="entry name" value="Zn_clus"/>
    <property type="match status" value="1"/>
</dbReference>
<dbReference type="GO" id="GO:0005634">
    <property type="term" value="C:nucleus"/>
    <property type="evidence" value="ECO:0007669"/>
    <property type="project" value="UniProtKB-SubCell"/>
</dbReference>
<comment type="subcellular location">
    <subcellularLocation>
        <location evidence="1">Nucleus</location>
    </subcellularLocation>
</comment>
<evidence type="ECO:0000256" key="4">
    <source>
        <dbReference type="ARBA" id="ARBA00023015"/>
    </source>
</evidence>
<keyword evidence="2" id="KW-0479">Metal-binding</keyword>
<dbReference type="Proteomes" id="UP000053411">
    <property type="component" value="Unassembled WGS sequence"/>
</dbReference>
<dbReference type="InterPro" id="IPR052202">
    <property type="entry name" value="Yeast_MetPath_Reg"/>
</dbReference>